<evidence type="ECO:0000313" key="2">
    <source>
        <dbReference type="EMBL" id="ODM10961.1"/>
    </source>
</evidence>
<keyword evidence="1" id="KW-0472">Membrane</keyword>
<dbReference type="EMBL" id="MCGI01000003">
    <property type="protein sequence ID" value="ODM10961.1"/>
    <property type="molecule type" value="Genomic_DNA"/>
</dbReference>
<name>A0A1E3AR55_9FIRM</name>
<evidence type="ECO:0000313" key="3">
    <source>
        <dbReference type="Proteomes" id="UP000095003"/>
    </source>
</evidence>
<accession>A0A1E3AR55</accession>
<dbReference type="AlphaFoldDB" id="A0A1E3AR55"/>
<protein>
    <submittedName>
        <fullName evidence="2">Uncharacterized protein</fullName>
    </submittedName>
</protein>
<comment type="caution">
    <text evidence="2">The sequence shown here is derived from an EMBL/GenBank/DDBJ whole genome shotgun (WGS) entry which is preliminary data.</text>
</comment>
<proteinExistence type="predicted"/>
<sequence>MIKRRISEYSTFVLLIFGILLIFMRLYVPAIFVFVIWYCLYGMVGLAFTCSIRGNLKLSNFFLYISVPMTLMPFRKSFYYWTKAVNVLLLNPAEVSEAYEIAQKVNVEKLYTDNNRSFFIVFLLHFLMI</sequence>
<dbReference type="Proteomes" id="UP000095003">
    <property type="component" value="Unassembled WGS sequence"/>
</dbReference>
<keyword evidence="1" id="KW-1133">Transmembrane helix</keyword>
<feature type="transmembrane region" description="Helical" evidence="1">
    <location>
        <begin position="12"/>
        <end position="38"/>
    </location>
</feature>
<organism evidence="2 3">
    <name type="scientific">Eisenbergiella tayi</name>
    <dbReference type="NCBI Taxonomy" id="1432052"/>
    <lineage>
        <taxon>Bacteria</taxon>
        <taxon>Bacillati</taxon>
        <taxon>Bacillota</taxon>
        <taxon>Clostridia</taxon>
        <taxon>Lachnospirales</taxon>
        <taxon>Lachnospiraceae</taxon>
        <taxon>Eisenbergiella</taxon>
    </lineage>
</organism>
<gene>
    <name evidence="2" type="ORF">BEH84_03390</name>
</gene>
<keyword evidence="1" id="KW-0812">Transmembrane</keyword>
<reference evidence="2 3" key="1">
    <citation type="submission" date="2016-07" db="EMBL/GenBank/DDBJ databases">
        <title>Characterization of isolates of Eisenbergiella tayi derived from blood cultures, using whole genome sequencing.</title>
        <authorList>
            <person name="Burdz T."/>
            <person name="Wiebe D."/>
            <person name="Huynh C."/>
            <person name="Bernard K."/>
        </authorList>
    </citation>
    <scope>NUCLEOTIDE SEQUENCE [LARGE SCALE GENOMIC DNA]</scope>
    <source>
        <strain evidence="2 3">NML 120489</strain>
    </source>
</reference>
<evidence type="ECO:0000256" key="1">
    <source>
        <dbReference type="SAM" id="Phobius"/>
    </source>
</evidence>